<name>A0A7W5DTK9_9BACT</name>
<dbReference type="GO" id="GO:0046872">
    <property type="term" value="F:metal ion binding"/>
    <property type="evidence" value="ECO:0007669"/>
    <property type="project" value="UniProtKB-KW"/>
</dbReference>
<dbReference type="EMBL" id="JACHXU010000001">
    <property type="protein sequence ID" value="MBB3204299.1"/>
    <property type="molecule type" value="Genomic_DNA"/>
</dbReference>
<keyword evidence="3" id="KW-0548">Nucleotidyltransferase</keyword>
<keyword evidence="2" id="KW-0808">Transferase</keyword>
<evidence type="ECO:0000256" key="4">
    <source>
        <dbReference type="ARBA" id="ARBA00022723"/>
    </source>
</evidence>
<keyword evidence="6 11" id="KW-0695">RNA-directed DNA polymerase</keyword>
<gene>
    <name evidence="11" type="ORF">FHS27_000063</name>
</gene>
<sequence>MSVWDSLRRLIAPPKLPKTSEADRHAMAESFNLHRKRPLPAVRLKEQLDLSWLARRRTAPAAEPFGYLGDGVSYELGQRVTDVERLSSAGLPVLKTPEQLAEAIGFSARRLRWLAYHRDAQASCHYIHFIVEKKSGGVRSIAAPRPQIAACCRWIDREILRLIPPHDAAHGFVLGRSTTTAAQPHVGQDVIVNMDLSDFFPTITFPRVRGWFASLGYSRQTATVLALLCTESPRTPIDMDTSNVNASSIDTVNHSRLWLATGPRQLPQGACTSPAISNLVCRSMDRRLTGLCEKLGWTYTRYADDLSFSTSGKDDSQIGYLMHRVGGIVRDERFAINDSKTRVQRRSGRQTVTGLVVNDRIGVPRETVRQLRSILHHAKTEGLEAQNREGHADFLGWVTGMIGYVGFVDPAKGERLRSQLDQVLKQETT</sequence>
<dbReference type="Proteomes" id="UP000536179">
    <property type="component" value="Unassembled WGS sequence"/>
</dbReference>
<feature type="domain" description="Reverse transcriptase" evidence="10">
    <location>
        <begin position="112"/>
        <end position="357"/>
    </location>
</feature>
<dbReference type="GO" id="GO:0051607">
    <property type="term" value="P:defense response to virus"/>
    <property type="evidence" value="ECO:0007669"/>
    <property type="project" value="UniProtKB-KW"/>
</dbReference>
<dbReference type="CDD" id="cd03487">
    <property type="entry name" value="RT_Bac_retron_II"/>
    <property type="match status" value="1"/>
</dbReference>
<evidence type="ECO:0000313" key="11">
    <source>
        <dbReference type="EMBL" id="MBB3204299.1"/>
    </source>
</evidence>
<dbReference type="InterPro" id="IPR000123">
    <property type="entry name" value="Reverse_transcriptase_msDNA"/>
</dbReference>
<comment type="similarity">
    <text evidence="8">Belongs to the bacterial reverse transcriptase family.</text>
</comment>
<dbReference type="AlphaFoldDB" id="A0A7W5DTK9"/>
<dbReference type="SUPFAM" id="SSF56672">
    <property type="entry name" value="DNA/RNA polymerases"/>
    <property type="match status" value="1"/>
</dbReference>
<protein>
    <recommendedName>
        <fullName evidence="1">RNA-directed DNA polymerase</fullName>
        <ecNumber evidence="1">2.7.7.49</ecNumber>
    </recommendedName>
</protein>
<dbReference type="Pfam" id="PF00078">
    <property type="entry name" value="RVT_1"/>
    <property type="match status" value="1"/>
</dbReference>
<comment type="catalytic activity">
    <reaction evidence="9">
        <text>DNA(n) + a 2'-deoxyribonucleoside 5'-triphosphate = DNA(n+1) + diphosphate</text>
        <dbReference type="Rhea" id="RHEA:22508"/>
        <dbReference type="Rhea" id="RHEA-COMP:17339"/>
        <dbReference type="Rhea" id="RHEA-COMP:17340"/>
        <dbReference type="ChEBI" id="CHEBI:33019"/>
        <dbReference type="ChEBI" id="CHEBI:61560"/>
        <dbReference type="ChEBI" id="CHEBI:173112"/>
        <dbReference type="EC" id="2.7.7.49"/>
    </reaction>
</comment>
<evidence type="ECO:0000313" key="12">
    <source>
        <dbReference type="Proteomes" id="UP000536179"/>
    </source>
</evidence>
<keyword evidence="5" id="KW-0460">Magnesium</keyword>
<dbReference type="InterPro" id="IPR000477">
    <property type="entry name" value="RT_dom"/>
</dbReference>
<accession>A0A7W5DTK9</accession>
<organism evidence="11 12">
    <name type="scientific">Aporhodopirellula rubra</name>
    <dbReference type="NCBI Taxonomy" id="980271"/>
    <lineage>
        <taxon>Bacteria</taxon>
        <taxon>Pseudomonadati</taxon>
        <taxon>Planctomycetota</taxon>
        <taxon>Planctomycetia</taxon>
        <taxon>Pirellulales</taxon>
        <taxon>Pirellulaceae</taxon>
        <taxon>Aporhodopirellula</taxon>
    </lineage>
</organism>
<evidence type="ECO:0000256" key="5">
    <source>
        <dbReference type="ARBA" id="ARBA00022842"/>
    </source>
</evidence>
<dbReference type="PANTHER" id="PTHR34047">
    <property type="entry name" value="NUCLEAR INTRON MATURASE 1, MITOCHONDRIAL-RELATED"/>
    <property type="match status" value="1"/>
</dbReference>
<evidence type="ECO:0000256" key="7">
    <source>
        <dbReference type="ARBA" id="ARBA00023118"/>
    </source>
</evidence>
<evidence type="ECO:0000256" key="2">
    <source>
        <dbReference type="ARBA" id="ARBA00022679"/>
    </source>
</evidence>
<dbReference type="GO" id="GO:0003964">
    <property type="term" value="F:RNA-directed DNA polymerase activity"/>
    <property type="evidence" value="ECO:0007669"/>
    <property type="project" value="UniProtKB-KW"/>
</dbReference>
<evidence type="ECO:0000256" key="6">
    <source>
        <dbReference type="ARBA" id="ARBA00022918"/>
    </source>
</evidence>
<evidence type="ECO:0000256" key="9">
    <source>
        <dbReference type="ARBA" id="ARBA00048173"/>
    </source>
</evidence>
<dbReference type="PRINTS" id="PR00866">
    <property type="entry name" value="RNADNAPOLMS"/>
</dbReference>
<dbReference type="EC" id="2.7.7.49" evidence="1"/>
<reference evidence="11 12" key="1">
    <citation type="submission" date="2020-08" db="EMBL/GenBank/DDBJ databases">
        <title>Genomic Encyclopedia of Type Strains, Phase III (KMG-III): the genomes of soil and plant-associated and newly described type strains.</title>
        <authorList>
            <person name="Whitman W."/>
        </authorList>
    </citation>
    <scope>NUCLEOTIDE SEQUENCE [LARGE SCALE GENOMIC DNA]</scope>
    <source>
        <strain evidence="11 12">CECT 8075</strain>
    </source>
</reference>
<dbReference type="RefSeq" id="WP_184300200.1">
    <property type="nucleotide sequence ID" value="NZ_JACHXU010000001.1"/>
</dbReference>
<dbReference type="GO" id="GO:0003723">
    <property type="term" value="F:RNA binding"/>
    <property type="evidence" value="ECO:0007669"/>
    <property type="project" value="InterPro"/>
</dbReference>
<evidence type="ECO:0000256" key="8">
    <source>
        <dbReference type="ARBA" id="ARBA00034120"/>
    </source>
</evidence>
<dbReference type="InterPro" id="IPR051083">
    <property type="entry name" value="GrpII_Intron_Splice-Mob/Def"/>
</dbReference>
<evidence type="ECO:0000256" key="3">
    <source>
        <dbReference type="ARBA" id="ARBA00022695"/>
    </source>
</evidence>
<evidence type="ECO:0000256" key="1">
    <source>
        <dbReference type="ARBA" id="ARBA00012493"/>
    </source>
</evidence>
<keyword evidence="12" id="KW-1185">Reference proteome</keyword>
<evidence type="ECO:0000259" key="10">
    <source>
        <dbReference type="PROSITE" id="PS50878"/>
    </source>
</evidence>
<keyword evidence="4" id="KW-0479">Metal-binding</keyword>
<dbReference type="PANTHER" id="PTHR34047:SF7">
    <property type="entry name" value="RNA-DIRECTED DNA POLYMERASE"/>
    <property type="match status" value="1"/>
</dbReference>
<dbReference type="PROSITE" id="PS50878">
    <property type="entry name" value="RT_POL"/>
    <property type="match status" value="1"/>
</dbReference>
<proteinExistence type="inferred from homology"/>
<comment type="caution">
    <text evidence="11">The sequence shown here is derived from an EMBL/GenBank/DDBJ whole genome shotgun (WGS) entry which is preliminary data.</text>
</comment>
<dbReference type="InterPro" id="IPR043502">
    <property type="entry name" value="DNA/RNA_pol_sf"/>
</dbReference>
<keyword evidence="7" id="KW-0051">Antiviral defense</keyword>